<dbReference type="PANTHER" id="PTHR43384">
    <property type="entry name" value="SEPTUM SITE-DETERMINING PROTEIN MIND HOMOLOG, CHLOROPLASTIC-RELATED"/>
    <property type="match status" value="1"/>
</dbReference>
<keyword evidence="1" id="KW-0547">Nucleotide-binding</keyword>
<dbReference type="InterPro" id="IPR017746">
    <property type="entry name" value="Cellulose_synthase_operon_BcsQ"/>
</dbReference>
<name>M2Y6H4_9PROT</name>
<dbReference type="OrthoDB" id="9783172at2"/>
<dbReference type="Proteomes" id="UP000011744">
    <property type="component" value="Unassembled WGS sequence"/>
</dbReference>
<dbReference type="PANTHER" id="PTHR43384:SF6">
    <property type="entry name" value="SEPTUM SITE-DETERMINING PROTEIN MIND HOMOLOG, CHLOROPLASTIC"/>
    <property type="match status" value="1"/>
</dbReference>
<reference evidence="3 4" key="1">
    <citation type="journal article" date="2014" name="Genome Announc.">
        <title>Draft Genome Sequence of Magnetospirillum sp. Strain SO-1, a Freshwater Magnetotactic Bacterium Isolated from the Ol'khovka River, Russia.</title>
        <authorList>
            <person name="Grouzdev D.S."/>
            <person name="Dziuba M.V."/>
            <person name="Sukhacheva M.S."/>
            <person name="Mardanov A.V."/>
            <person name="Beletskiy A.V."/>
            <person name="Kuznetsov B.B."/>
            <person name="Skryabin K.G."/>
        </authorList>
    </citation>
    <scope>NUCLEOTIDE SEQUENCE [LARGE SCALE GENOMIC DNA]</scope>
    <source>
        <strain evidence="3 4">SO-1</strain>
    </source>
</reference>
<dbReference type="SUPFAM" id="SSF52540">
    <property type="entry name" value="P-loop containing nucleoside triphosphate hydrolases"/>
    <property type="match status" value="1"/>
</dbReference>
<dbReference type="GO" id="GO:0016887">
    <property type="term" value="F:ATP hydrolysis activity"/>
    <property type="evidence" value="ECO:0007669"/>
    <property type="project" value="TreeGrafter"/>
</dbReference>
<evidence type="ECO:0000256" key="2">
    <source>
        <dbReference type="ARBA" id="ARBA00022840"/>
    </source>
</evidence>
<evidence type="ECO:0000313" key="4">
    <source>
        <dbReference type="Proteomes" id="UP000011744"/>
    </source>
</evidence>
<keyword evidence="4" id="KW-1185">Reference proteome</keyword>
<dbReference type="Gene3D" id="3.40.50.2300">
    <property type="match status" value="1"/>
</dbReference>
<comment type="caution">
    <text evidence="3">The sequence shown here is derived from an EMBL/GenBank/DDBJ whole genome shotgun (WGS) entry which is preliminary data.</text>
</comment>
<proteinExistence type="predicted"/>
<dbReference type="EMBL" id="AONQ01000056">
    <property type="protein sequence ID" value="EME68656.1"/>
    <property type="molecule type" value="Genomic_DNA"/>
</dbReference>
<dbReference type="GO" id="GO:0005829">
    <property type="term" value="C:cytosol"/>
    <property type="evidence" value="ECO:0007669"/>
    <property type="project" value="TreeGrafter"/>
</dbReference>
<dbReference type="AlphaFoldDB" id="M2Y6H4"/>
<evidence type="ECO:0000313" key="3">
    <source>
        <dbReference type="EMBL" id="EME68656.1"/>
    </source>
</evidence>
<organism evidence="3 4">
    <name type="scientific">Paramagnetospirillum caucaseum</name>
    <dbReference type="NCBI Taxonomy" id="1244869"/>
    <lineage>
        <taxon>Bacteria</taxon>
        <taxon>Pseudomonadati</taxon>
        <taxon>Pseudomonadota</taxon>
        <taxon>Alphaproteobacteria</taxon>
        <taxon>Rhodospirillales</taxon>
        <taxon>Magnetospirillaceae</taxon>
        <taxon>Paramagnetospirillum</taxon>
    </lineage>
</organism>
<dbReference type="InterPro" id="IPR050625">
    <property type="entry name" value="ParA/MinD_ATPase"/>
</dbReference>
<gene>
    <name evidence="3" type="ORF">H261_17193</name>
</gene>
<accession>M2Y6H4</accession>
<evidence type="ECO:0000256" key="1">
    <source>
        <dbReference type="ARBA" id="ARBA00022741"/>
    </source>
</evidence>
<dbReference type="GO" id="GO:0051782">
    <property type="term" value="P:negative regulation of cell division"/>
    <property type="evidence" value="ECO:0007669"/>
    <property type="project" value="TreeGrafter"/>
</dbReference>
<dbReference type="InterPro" id="IPR027417">
    <property type="entry name" value="P-loop_NTPase"/>
</dbReference>
<dbReference type="PATRIC" id="fig|1244869.3.peg.3448"/>
<dbReference type="Gene3D" id="3.40.50.300">
    <property type="entry name" value="P-loop containing nucleotide triphosphate hydrolases"/>
    <property type="match status" value="1"/>
</dbReference>
<dbReference type="GO" id="GO:0005524">
    <property type="term" value="F:ATP binding"/>
    <property type="evidence" value="ECO:0007669"/>
    <property type="project" value="UniProtKB-KW"/>
</dbReference>
<dbReference type="eggNOG" id="COG4963">
    <property type="taxonomic scope" value="Bacteria"/>
</dbReference>
<keyword evidence="2" id="KW-0067">ATP-binding</keyword>
<dbReference type="GO" id="GO:0009898">
    <property type="term" value="C:cytoplasmic side of plasma membrane"/>
    <property type="evidence" value="ECO:0007669"/>
    <property type="project" value="TreeGrafter"/>
</dbReference>
<dbReference type="Pfam" id="PF06564">
    <property type="entry name" value="CBP_BcsQ"/>
    <property type="match status" value="1"/>
</dbReference>
<sequence>MAYRLTIEAFCCGADTAQALRAAAAERQLAKSRLAVMEGGLAAAVAHYAELPTPQVLVVEETDPALLRPRLDQLAEVCVAGTKVVVIGPVNDIRLYRELMARGVADYLPAPVGARQLADSLTGLFADPASAPKGRVAACWGARGGTGSSTMAQNLAWAAARHLGERVILIDLDIAFGTSILAFNLEAKQSVADALANPERLDEVLMDRCMAEYDDHLQVLAAPGDGRGRAAIPADAVEHMVELASRMAALVVLDVPHVWAEWSEGLLAAADEVVITAIPDFACLRDAKTLLELLSPRRQGMAAPRLVLNRAENGRKAQLSSADFADTLKVVPALVIPADPALFGEAATEARMLGEVAASHKIVQSLGQLAAALSGKAAPAGRKASGGKGLLGWLKR</sequence>
<dbReference type="RefSeq" id="WP_008619945.1">
    <property type="nucleotide sequence ID" value="NZ_AONQ01000056.1"/>
</dbReference>
<protein>
    <submittedName>
        <fullName evidence="3">Flp pilus assembly protein, ATPase CpaE</fullName>
    </submittedName>
</protein>
<dbReference type="STRING" id="1244869.H261_17193"/>